<gene>
    <name evidence="3" type="ORF">ACFOEX_00670</name>
</gene>
<comment type="caution">
    <text evidence="3">The sequence shown here is derived from an EMBL/GenBank/DDBJ whole genome shotgun (WGS) entry which is preliminary data.</text>
</comment>
<proteinExistence type="predicted"/>
<protein>
    <submittedName>
        <fullName evidence="3">AAA family ATPase</fullName>
    </submittedName>
</protein>
<feature type="domain" description="YhaN AAA" evidence="2">
    <location>
        <begin position="1"/>
        <end position="200"/>
    </location>
</feature>
<organism evidence="3 4">
    <name type="scientific">Camelimonas abortus</name>
    <dbReference type="NCBI Taxonomy" id="1017184"/>
    <lineage>
        <taxon>Bacteria</taxon>
        <taxon>Pseudomonadati</taxon>
        <taxon>Pseudomonadota</taxon>
        <taxon>Alphaproteobacteria</taxon>
        <taxon>Hyphomicrobiales</taxon>
        <taxon>Chelatococcaceae</taxon>
        <taxon>Camelimonas</taxon>
    </lineage>
</organism>
<evidence type="ECO:0000313" key="4">
    <source>
        <dbReference type="Proteomes" id="UP001595536"/>
    </source>
</evidence>
<reference evidence="4" key="1">
    <citation type="journal article" date="2019" name="Int. J. Syst. Evol. Microbiol.">
        <title>The Global Catalogue of Microorganisms (GCM) 10K type strain sequencing project: providing services to taxonomists for standard genome sequencing and annotation.</title>
        <authorList>
            <consortium name="The Broad Institute Genomics Platform"/>
            <consortium name="The Broad Institute Genome Sequencing Center for Infectious Disease"/>
            <person name="Wu L."/>
            <person name="Ma J."/>
        </authorList>
    </citation>
    <scope>NUCLEOTIDE SEQUENCE [LARGE SCALE GENOMIC DNA]</scope>
    <source>
        <strain evidence="4">CCM 7941</strain>
    </source>
</reference>
<dbReference type="InterPro" id="IPR027417">
    <property type="entry name" value="P-loop_NTPase"/>
</dbReference>
<dbReference type="RefSeq" id="WP_376868624.1">
    <property type="nucleotide sequence ID" value="NZ_JBHRUV010000004.1"/>
</dbReference>
<name>A0ABV7LBQ3_9HYPH</name>
<dbReference type="PANTHER" id="PTHR41259:SF1">
    <property type="entry name" value="DOUBLE-STRAND BREAK REPAIR RAD50 ATPASE, PUTATIVE-RELATED"/>
    <property type="match status" value="1"/>
</dbReference>
<dbReference type="Gene3D" id="3.40.50.300">
    <property type="entry name" value="P-loop containing nucleotide triphosphate hydrolases"/>
    <property type="match status" value="2"/>
</dbReference>
<feature type="coiled-coil region" evidence="1">
    <location>
        <begin position="592"/>
        <end position="626"/>
    </location>
</feature>
<dbReference type="SUPFAM" id="SSF52540">
    <property type="entry name" value="P-loop containing nucleoside triphosphate hydrolases"/>
    <property type="match status" value="1"/>
</dbReference>
<dbReference type="PANTHER" id="PTHR41259">
    <property type="entry name" value="DOUBLE-STRAND BREAK REPAIR RAD50 ATPASE, PUTATIVE-RELATED"/>
    <property type="match status" value="1"/>
</dbReference>
<keyword evidence="4" id="KW-1185">Reference proteome</keyword>
<evidence type="ECO:0000259" key="2">
    <source>
        <dbReference type="Pfam" id="PF13514"/>
    </source>
</evidence>
<keyword evidence="1" id="KW-0175">Coiled coil</keyword>
<evidence type="ECO:0000313" key="3">
    <source>
        <dbReference type="EMBL" id="MFC3264873.1"/>
    </source>
</evidence>
<dbReference type="InterPro" id="IPR038734">
    <property type="entry name" value="YhaN_AAA"/>
</dbReference>
<dbReference type="Proteomes" id="UP001595536">
    <property type="component" value="Unassembled WGS sequence"/>
</dbReference>
<evidence type="ECO:0000256" key="1">
    <source>
        <dbReference type="SAM" id="Coils"/>
    </source>
</evidence>
<sequence>MRIERLELTRYGRFTGQTLDFGPPRPGQPDLHVVYGPNEAGKTTLLNAWLDLLYGMAPNTPFAFQHGYDAMRIGARLALAGGAQDFVRVKRARNSLLDAAGHPLPEETLLAAMGGLSRAAYANMFSLDAAALEAGGREAAESRGQLGEMLFAASAGLGALSRRLAALREEADAFWRPRARKSALAQLRAELLELRQQRDAIDTIASRHAALNAELQRCVAGHDEAGRTLARLKQRAGTVRDMLAALALAPRLAALRQERATLPAFPPAPPEWSGRAAALREADARARALMQTLREREQELTRRLDERPDDDAGCTLAPELEQLAELHSRHATAILDIPRLGHDLEASDLRLQELVRQLGRAAGEDAASLLLPAHQSQALRELIDRRVSLDARLHEARRECAEAHAAAEACAAAVSADGGQDTDGADDAAWLARLDAITEAIRQEAPDQRVSAARRAVAAAEETLEQRMQLLAPWRGDAATLAALVTPAAAAVDALASERAEAGRGRDLLRERIDTVREDAERLAAELAGLAAIAGEAGDTAAAEARARREQAWAAHRRALDEATADAFEAAMRHDDMVAEKRLTRQKELARAAQLRQDLATRRHLLAQLEARLREAEARIDAASRATRELAAGVSPLLAGVDAPEALAAWLQRREAALAAREPLLAARHQLEEALARRDEAAAELRRLLGASAPDDLPALMETASRMRRAAAAQRLRREELARARRNLEQRRRALQALEAEEAAWLAEWRSACGACWLGENGEAPPVTAARAALELLARLEAELAKRRDLATRISKMQRDQQRFTAAIAALVARVAPEEAAPELTPDAASAGFRRLEARAAAARETRRLRAALEQELEQTRDRLREAAGERLQLDGEIAAMAAHFGVETLAEVENAIAAAARRASLDEQIGQLEQQMLALTGAATVAAADHMLAGADRAALTAEAAAIETELADAQQRLQETYARRREAEKALAAIGSDSSAARLETRRQTLLLDIAGKTRAWLRLRLGVAAAEMALAAWRDSHRSSLLRQASEAFRRMSCGRWAGLTAEPGPNGEMLMAVAPDGALKATPDLSKGARFQLYLALRVAAYHEFAGERTPPPFVADDVMESFDDDRAGAALELLAEMAGKGQVIYLTHHSHLCDIARQRCPEALIHRLPD</sequence>
<feature type="coiled-coil region" evidence="1">
    <location>
        <begin position="839"/>
        <end position="877"/>
    </location>
</feature>
<feature type="coiled-coil region" evidence="1">
    <location>
        <begin position="938"/>
        <end position="972"/>
    </location>
</feature>
<accession>A0ABV7LBQ3</accession>
<feature type="coiled-coil region" evidence="1">
    <location>
        <begin position="664"/>
        <end position="790"/>
    </location>
</feature>
<dbReference type="EMBL" id="JBHRUV010000004">
    <property type="protein sequence ID" value="MFC3264873.1"/>
    <property type="molecule type" value="Genomic_DNA"/>
</dbReference>
<dbReference type="Pfam" id="PF13514">
    <property type="entry name" value="AAA_27"/>
    <property type="match status" value="1"/>
</dbReference>